<dbReference type="Proteomes" id="UP000182379">
    <property type="component" value="Unassembled WGS sequence"/>
</dbReference>
<name>A0A1H2V3B7_ACIFE</name>
<dbReference type="GeneID" id="78334383"/>
<dbReference type="InterPro" id="IPR036388">
    <property type="entry name" value="WH-like_DNA-bd_sf"/>
</dbReference>
<keyword evidence="4" id="KW-0804">Transcription</keyword>
<dbReference type="InterPro" id="IPR005119">
    <property type="entry name" value="LysR_subst-bd"/>
</dbReference>
<keyword evidence="2" id="KW-0805">Transcription regulation</keyword>
<sequence length="302" mass="35110">MDFKELTYVLAIARHQNITRAAEALHLTQPTLSKFLKALETELHQPLFQRLGNRYQPTYAGERYLQRAREILEAKRALDQEMGDIIKNNEGYLKIGFPTMRGTYMLPVTLPIFHDRYPNVRIDVHEANSEHLVKLLLDGDIDLAFFNYLDPEPGLATTVISREEVVLVMNRDSEFTRFGRKKKDCRYPHMDLKLLKDQGFILQNATQRTRQVVDRLFRQQHMEPRIILETKNIQAEAELAARGYGFTFITETHLKYIPDRSQLALFSVGSPSTTVTFVAAYRKNGYLPFHAQEYIKVVKEFT</sequence>
<comment type="caution">
    <text evidence="6">The sequence shown here is derived from an EMBL/GenBank/DDBJ whole genome shotgun (WGS) entry which is preliminary data.</text>
</comment>
<gene>
    <name evidence="6" type="ORF">SAMN05216495_103135</name>
</gene>
<dbReference type="InterPro" id="IPR050950">
    <property type="entry name" value="HTH-type_LysR_regulators"/>
</dbReference>
<dbReference type="GO" id="GO:0003677">
    <property type="term" value="F:DNA binding"/>
    <property type="evidence" value="ECO:0007669"/>
    <property type="project" value="UniProtKB-KW"/>
</dbReference>
<dbReference type="AlphaFoldDB" id="A0A1H2V3B7"/>
<dbReference type="OMA" id="LAMMPTF"/>
<comment type="similarity">
    <text evidence="1">Belongs to the LysR transcriptional regulatory family.</text>
</comment>
<evidence type="ECO:0000256" key="4">
    <source>
        <dbReference type="ARBA" id="ARBA00023163"/>
    </source>
</evidence>
<dbReference type="GO" id="GO:0003700">
    <property type="term" value="F:DNA-binding transcription factor activity"/>
    <property type="evidence" value="ECO:0007669"/>
    <property type="project" value="InterPro"/>
</dbReference>
<dbReference type="FunFam" id="1.10.10.10:FF:000001">
    <property type="entry name" value="LysR family transcriptional regulator"/>
    <property type="match status" value="1"/>
</dbReference>
<dbReference type="Pfam" id="PF03466">
    <property type="entry name" value="LysR_substrate"/>
    <property type="match status" value="1"/>
</dbReference>
<protein>
    <submittedName>
        <fullName evidence="6">DNA-binding transcriptional regulator, LysR family</fullName>
    </submittedName>
</protein>
<keyword evidence="3 6" id="KW-0238">DNA-binding</keyword>
<dbReference type="GO" id="GO:0005829">
    <property type="term" value="C:cytosol"/>
    <property type="evidence" value="ECO:0007669"/>
    <property type="project" value="TreeGrafter"/>
</dbReference>
<dbReference type="RefSeq" id="WP_012938012.1">
    <property type="nucleotide sequence ID" value="NZ_CALAKB010000029.1"/>
</dbReference>
<organism evidence="6 7">
    <name type="scientific">Acidaminococcus fermentans</name>
    <dbReference type="NCBI Taxonomy" id="905"/>
    <lineage>
        <taxon>Bacteria</taxon>
        <taxon>Bacillati</taxon>
        <taxon>Bacillota</taxon>
        <taxon>Negativicutes</taxon>
        <taxon>Acidaminococcales</taxon>
        <taxon>Acidaminococcaceae</taxon>
        <taxon>Acidaminococcus</taxon>
    </lineage>
</organism>
<evidence type="ECO:0000313" key="7">
    <source>
        <dbReference type="Proteomes" id="UP000182379"/>
    </source>
</evidence>
<dbReference type="PRINTS" id="PR00039">
    <property type="entry name" value="HTHLYSR"/>
</dbReference>
<evidence type="ECO:0000313" key="6">
    <source>
        <dbReference type="EMBL" id="SDW62826.1"/>
    </source>
</evidence>
<dbReference type="InterPro" id="IPR036390">
    <property type="entry name" value="WH_DNA-bd_sf"/>
</dbReference>
<dbReference type="EMBL" id="FNOP01000003">
    <property type="protein sequence ID" value="SDW62826.1"/>
    <property type="molecule type" value="Genomic_DNA"/>
</dbReference>
<accession>A0A1H2V3B7</accession>
<dbReference type="InterPro" id="IPR000847">
    <property type="entry name" value="LysR_HTH_N"/>
</dbReference>
<dbReference type="PANTHER" id="PTHR30419">
    <property type="entry name" value="HTH-TYPE TRANSCRIPTIONAL REGULATOR YBHD"/>
    <property type="match status" value="1"/>
</dbReference>
<dbReference type="PROSITE" id="PS50931">
    <property type="entry name" value="HTH_LYSR"/>
    <property type="match status" value="1"/>
</dbReference>
<evidence type="ECO:0000256" key="3">
    <source>
        <dbReference type="ARBA" id="ARBA00023125"/>
    </source>
</evidence>
<dbReference type="CDD" id="cd05466">
    <property type="entry name" value="PBP2_LTTR_substrate"/>
    <property type="match status" value="1"/>
</dbReference>
<feature type="domain" description="HTH lysR-type" evidence="5">
    <location>
        <begin position="1"/>
        <end position="58"/>
    </location>
</feature>
<evidence type="ECO:0000256" key="2">
    <source>
        <dbReference type="ARBA" id="ARBA00023015"/>
    </source>
</evidence>
<proteinExistence type="inferred from homology"/>
<dbReference type="SUPFAM" id="SSF53850">
    <property type="entry name" value="Periplasmic binding protein-like II"/>
    <property type="match status" value="1"/>
</dbReference>
<dbReference type="Gene3D" id="1.10.10.10">
    <property type="entry name" value="Winged helix-like DNA-binding domain superfamily/Winged helix DNA-binding domain"/>
    <property type="match status" value="1"/>
</dbReference>
<evidence type="ECO:0000259" key="5">
    <source>
        <dbReference type="PROSITE" id="PS50931"/>
    </source>
</evidence>
<dbReference type="SUPFAM" id="SSF46785">
    <property type="entry name" value="Winged helix' DNA-binding domain"/>
    <property type="match status" value="1"/>
</dbReference>
<dbReference type="Gene3D" id="3.40.190.290">
    <property type="match status" value="1"/>
</dbReference>
<reference evidence="6 7" key="1">
    <citation type="submission" date="2016-10" db="EMBL/GenBank/DDBJ databases">
        <authorList>
            <person name="Varghese N."/>
            <person name="Submissions S."/>
        </authorList>
    </citation>
    <scope>NUCLEOTIDE SEQUENCE [LARGE SCALE GENOMIC DNA]</scope>
    <source>
        <strain evidence="6 7">WCC6</strain>
    </source>
</reference>
<dbReference type="Pfam" id="PF00126">
    <property type="entry name" value="HTH_1"/>
    <property type="match status" value="1"/>
</dbReference>
<evidence type="ECO:0000256" key="1">
    <source>
        <dbReference type="ARBA" id="ARBA00009437"/>
    </source>
</evidence>